<keyword evidence="8 10" id="KW-1133">Transmembrane helix</keyword>
<dbReference type="Pfam" id="PF03600">
    <property type="entry name" value="CitMHS"/>
    <property type="match status" value="1"/>
</dbReference>
<gene>
    <name evidence="12" type="ORF">ACFQVD_16420</name>
</gene>
<feature type="transmembrane region" description="Helical" evidence="10">
    <location>
        <begin position="43"/>
        <end position="60"/>
    </location>
</feature>
<evidence type="ECO:0000256" key="2">
    <source>
        <dbReference type="ARBA" id="ARBA00006433"/>
    </source>
</evidence>
<dbReference type="RefSeq" id="WP_343968769.1">
    <property type="nucleotide sequence ID" value="NZ_BAAAGK010000067.1"/>
</dbReference>
<evidence type="ECO:0000313" key="12">
    <source>
        <dbReference type="EMBL" id="MFC7601679.1"/>
    </source>
</evidence>
<keyword evidence="9 10" id="KW-0472">Membrane</keyword>
<dbReference type="PRINTS" id="PR00758">
    <property type="entry name" value="ARSENICPUMP"/>
</dbReference>
<dbReference type="InterPro" id="IPR000802">
    <property type="entry name" value="Arsenical_pump_ArsB"/>
</dbReference>
<dbReference type="InterPro" id="IPR004680">
    <property type="entry name" value="Cit_transptr-like_dom"/>
</dbReference>
<evidence type="ECO:0000256" key="1">
    <source>
        <dbReference type="ARBA" id="ARBA00004651"/>
    </source>
</evidence>
<evidence type="ECO:0000256" key="3">
    <source>
        <dbReference type="ARBA" id="ARBA00009843"/>
    </source>
</evidence>
<comment type="similarity">
    <text evidence="3">Belongs to the CitM (TC 2.A.11) transporter family.</text>
</comment>
<dbReference type="PANTHER" id="PTHR43302">
    <property type="entry name" value="TRANSPORTER ARSB-RELATED"/>
    <property type="match status" value="1"/>
</dbReference>
<sequence length="395" mass="42575">MADVLRRLGILDWIRFGLLGLGLLFVATGLLPVREAWSEMERIASILLFLAAVVVLADLVKEAGLFDAIATRLAMLGRGDHAALFLLCTAFASLVTIFLNLDTTAVLLTPVMLALAARTGIAALPLAMTTLWLANTASLLLPVSNLTNLLVVGRVGMSAREFAGRLWFPQLVAIAITMIFLWVFFWRRGRRGADRYVPPIPEPIADPVLFRTATGVCVLFIAAILLELPIQFAALAGAALMVAAFAWRDRAKLTFALVPWQLLIFVVALFLVVPTLSRHGLAALMGTLIGADTGDGAYRVAAAGAVLSNLIDNLPAYTALERVVPTDDREPLLALLIGTNVGPVITPWASLATLLWFEWCRRRGVRVPMRTFMLTGTVLVTVAVPATVAALLFTA</sequence>
<feature type="transmembrane region" description="Helical" evidence="10">
    <location>
        <begin position="255"/>
        <end position="276"/>
    </location>
</feature>
<keyword evidence="6 10" id="KW-0812">Transmembrane</keyword>
<feature type="transmembrane region" description="Helical" evidence="10">
    <location>
        <begin position="167"/>
        <end position="187"/>
    </location>
</feature>
<keyword evidence="4" id="KW-0813">Transport</keyword>
<evidence type="ECO:0000256" key="8">
    <source>
        <dbReference type="ARBA" id="ARBA00022989"/>
    </source>
</evidence>
<dbReference type="Proteomes" id="UP001596514">
    <property type="component" value="Unassembled WGS sequence"/>
</dbReference>
<feature type="transmembrane region" description="Helical" evidence="10">
    <location>
        <begin position="12"/>
        <end position="31"/>
    </location>
</feature>
<keyword evidence="13" id="KW-1185">Reference proteome</keyword>
<evidence type="ECO:0000256" key="6">
    <source>
        <dbReference type="ARBA" id="ARBA00022692"/>
    </source>
</evidence>
<comment type="subcellular location">
    <subcellularLocation>
        <location evidence="1">Cell membrane</location>
        <topology evidence="1">Multi-pass membrane protein</topology>
    </subcellularLocation>
</comment>
<feature type="transmembrane region" description="Helical" evidence="10">
    <location>
        <begin position="371"/>
        <end position="393"/>
    </location>
</feature>
<evidence type="ECO:0000256" key="4">
    <source>
        <dbReference type="ARBA" id="ARBA00022448"/>
    </source>
</evidence>
<dbReference type="PANTHER" id="PTHR43302:SF5">
    <property type="entry name" value="TRANSPORTER ARSB-RELATED"/>
    <property type="match status" value="1"/>
</dbReference>
<protein>
    <submittedName>
        <fullName evidence="12">SLC13 family permease</fullName>
    </submittedName>
</protein>
<proteinExistence type="inferred from homology"/>
<feature type="transmembrane region" description="Helical" evidence="10">
    <location>
        <begin position="131"/>
        <end position="155"/>
    </location>
</feature>
<evidence type="ECO:0000256" key="7">
    <source>
        <dbReference type="ARBA" id="ARBA00022849"/>
    </source>
</evidence>
<feature type="transmembrane region" description="Helical" evidence="10">
    <location>
        <begin position="232"/>
        <end position="248"/>
    </location>
</feature>
<accession>A0ABW2T039</accession>
<keyword evidence="7" id="KW-0059">Arsenical resistance</keyword>
<evidence type="ECO:0000313" key="13">
    <source>
        <dbReference type="Proteomes" id="UP001596514"/>
    </source>
</evidence>
<evidence type="ECO:0000256" key="5">
    <source>
        <dbReference type="ARBA" id="ARBA00022475"/>
    </source>
</evidence>
<evidence type="ECO:0000259" key="11">
    <source>
        <dbReference type="Pfam" id="PF03600"/>
    </source>
</evidence>
<name>A0ABW2T039_9ACTN</name>
<evidence type="ECO:0000256" key="9">
    <source>
        <dbReference type="ARBA" id="ARBA00023136"/>
    </source>
</evidence>
<comment type="caution">
    <text evidence="12">The sequence shown here is derived from an EMBL/GenBank/DDBJ whole genome shotgun (WGS) entry which is preliminary data.</text>
</comment>
<feature type="transmembrane region" description="Helical" evidence="10">
    <location>
        <begin position="332"/>
        <end position="359"/>
    </location>
</feature>
<organism evidence="12 13">
    <name type="scientific">Streptosporangium amethystogenes subsp. fukuiense</name>
    <dbReference type="NCBI Taxonomy" id="698418"/>
    <lineage>
        <taxon>Bacteria</taxon>
        <taxon>Bacillati</taxon>
        <taxon>Actinomycetota</taxon>
        <taxon>Actinomycetes</taxon>
        <taxon>Streptosporangiales</taxon>
        <taxon>Streptosporangiaceae</taxon>
        <taxon>Streptosporangium</taxon>
    </lineage>
</organism>
<feature type="transmembrane region" description="Helical" evidence="10">
    <location>
        <begin position="81"/>
        <end position="99"/>
    </location>
</feature>
<feature type="transmembrane region" description="Helical" evidence="10">
    <location>
        <begin position="208"/>
        <end position="226"/>
    </location>
</feature>
<reference evidence="13" key="1">
    <citation type="journal article" date="2019" name="Int. J. Syst. Evol. Microbiol.">
        <title>The Global Catalogue of Microorganisms (GCM) 10K type strain sequencing project: providing services to taxonomists for standard genome sequencing and annotation.</title>
        <authorList>
            <consortium name="The Broad Institute Genomics Platform"/>
            <consortium name="The Broad Institute Genome Sequencing Center for Infectious Disease"/>
            <person name="Wu L."/>
            <person name="Ma J."/>
        </authorList>
    </citation>
    <scope>NUCLEOTIDE SEQUENCE [LARGE SCALE GENOMIC DNA]</scope>
    <source>
        <strain evidence="13">JCM 10083</strain>
    </source>
</reference>
<keyword evidence="5" id="KW-1003">Cell membrane</keyword>
<feature type="transmembrane region" description="Helical" evidence="10">
    <location>
        <begin position="105"/>
        <end position="124"/>
    </location>
</feature>
<dbReference type="EMBL" id="JBHTEE010000001">
    <property type="protein sequence ID" value="MFC7601679.1"/>
    <property type="molecule type" value="Genomic_DNA"/>
</dbReference>
<feature type="domain" description="Citrate transporter-like" evidence="11">
    <location>
        <begin position="17"/>
        <end position="320"/>
    </location>
</feature>
<comment type="similarity">
    <text evidence="2">Belongs to the ArsB family.</text>
</comment>
<evidence type="ECO:0000256" key="10">
    <source>
        <dbReference type="SAM" id="Phobius"/>
    </source>
</evidence>